<dbReference type="VEuPathDB" id="FungiDB:ASPFODRAFT_36076"/>
<dbReference type="AlphaFoldDB" id="A0A1M3T6Z3"/>
<organism evidence="1 2">
    <name type="scientific">Aspergillus luchuensis (strain CBS 106.47)</name>
    <dbReference type="NCBI Taxonomy" id="1137211"/>
    <lineage>
        <taxon>Eukaryota</taxon>
        <taxon>Fungi</taxon>
        <taxon>Dikarya</taxon>
        <taxon>Ascomycota</taxon>
        <taxon>Pezizomycotina</taxon>
        <taxon>Eurotiomycetes</taxon>
        <taxon>Eurotiomycetidae</taxon>
        <taxon>Eurotiales</taxon>
        <taxon>Aspergillaceae</taxon>
        <taxon>Aspergillus</taxon>
        <taxon>Aspergillus subgen. Circumdati</taxon>
    </lineage>
</organism>
<dbReference type="Proteomes" id="UP000184063">
    <property type="component" value="Unassembled WGS sequence"/>
</dbReference>
<proteinExistence type="predicted"/>
<accession>A0A1M3T6Z3</accession>
<dbReference type="EMBL" id="KV878247">
    <property type="protein sequence ID" value="OJZ82511.1"/>
    <property type="molecule type" value="Genomic_DNA"/>
</dbReference>
<evidence type="ECO:0000313" key="1">
    <source>
        <dbReference type="EMBL" id="OJZ82511.1"/>
    </source>
</evidence>
<sequence>MAAISRRRYAICGVGGAPPPMGFVSLPGFSWNPFIDKSQEADIRRKICVSSQAMKEYAIGRRIVPRKNRPTGSEFPTPQPLVRFALDSRYGAGFQKSEIHLAMWIDTSIIKSPMMYAAFWFTPLTQVQFTPQISKSEVWNGGGQ</sequence>
<name>A0A1M3T6Z3_ASPLC</name>
<gene>
    <name evidence="1" type="ORF">ASPFODRAFT_36076</name>
</gene>
<reference evidence="2" key="1">
    <citation type="journal article" date="2017" name="Genome Biol.">
        <title>Comparative genomics reveals high biological diversity and specific adaptations in the industrially and medically important fungal genus Aspergillus.</title>
        <authorList>
            <person name="de Vries R.P."/>
            <person name="Riley R."/>
            <person name="Wiebenga A."/>
            <person name="Aguilar-Osorio G."/>
            <person name="Amillis S."/>
            <person name="Uchima C.A."/>
            <person name="Anderluh G."/>
            <person name="Asadollahi M."/>
            <person name="Askin M."/>
            <person name="Barry K."/>
            <person name="Battaglia E."/>
            <person name="Bayram O."/>
            <person name="Benocci T."/>
            <person name="Braus-Stromeyer S.A."/>
            <person name="Caldana C."/>
            <person name="Canovas D."/>
            <person name="Cerqueira G.C."/>
            <person name="Chen F."/>
            <person name="Chen W."/>
            <person name="Choi C."/>
            <person name="Clum A."/>
            <person name="Dos Santos R.A."/>
            <person name="Damasio A.R."/>
            <person name="Diallinas G."/>
            <person name="Emri T."/>
            <person name="Fekete E."/>
            <person name="Flipphi M."/>
            <person name="Freyberg S."/>
            <person name="Gallo A."/>
            <person name="Gournas C."/>
            <person name="Habgood R."/>
            <person name="Hainaut M."/>
            <person name="Harispe M.L."/>
            <person name="Henrissat B."/>
            <person name="Hilden K.S."/>
            <person name="Hope R."/>
            <person name="Hossain A."/>
            <person name="Karabika E."/>
            <person name="Karaffa L."/>
            <person name="Karanyi Z."/>
            <person name="Krasevec N."/>
            <person name="Kuo A."/>
            <person name="Kusch H."/>
            <person name="LaButti K."/>
            <person name="Lagendijk E.L."/>
            <person name="Lapidus A."/>
            <person name="Levasseur A."/>
            <person name="Lindquist E."/>
            <person name="Lipzen A."/>
            <person name="Logrieco A.F."/>
            <person name="MacCabe A."/>
            <person name="Maekelae M.R."/>
            <person name="Malavazi I."/>
            <person name="Melin P."/>
            <person name="Meyer V."/>
            <person name="Mielnichuk N."/>
            <person name="Miskei M."/>
            <person name="Molnar A.P."/>
            <person name="Mule G."/>
            <person name="Ngan C.Y."/>
            <person name="Orejas M."/>
            <person name="Orosz E."/>
            <person name="Ouedraogo J.P."/>
            <person name="Overkamp K.M."/>
            <person name="Park H.-S."/>
            <person name="Perrone G."/>
            <person name="Piumi F."/>
            <person name="Punt P.J."/>
            <person name="Ram A.F."/>
            <person name="Ramon A."/>
            <person name="Rauscher S."/>
            <person name="Record E."/>
            <person name="Riano-Pachon D.M."/>
            <person name="Robert V."/>
            <person name="Roehrig J."/>
            <person name="Ruller R."/>
            <person name="Salamov A."/>
            <person name="Salih N.S."/>
            <person name="Samson R.A."/>
            <person name="Sandor E."/>
            <person name="Sanguinetti M."/>
            <person name="Schuetze T."/>
            <person name="Sepcic K."/>
            <person name="Shelest E."/>
            <person name="Sherlock G."/>
            <person name="Sophianopoulou V."/>
            <person name="Squina F.M."/>
            <person name="Sun H."/>
            <person name="Susca A."/>
            <person name="Todd R.B."/>
            <person name="Tsang A."/>
            <person name="Unkles S.E."/>
            <person name="van de Wiele N."/>
            <person name="van Rossen-Uffink D."/>
            <person name="Oliveira J.V."/>
            <person name="Vesth T.C."/>
            <person name="Visser J."/>
            <person name="Yu J.-H."/>
            <person name="Zhou M."/>
            <person name="Andersen M.R."/>
            <person name="Archer D.B."/>
            <person name="Baker S.E."/>
            <person name="Benoit I."/>
            <person name="Brakhage A.A."/>
            <person name="Braus G.H."/>
            <person name="Fischer R."/>
            <person name="Frisvad J.C."/>
            <person name="Goldman G.H."/>
            <person name="Houbraken J."/>
            <person name="Oakley B."/>
            <person name="Pocsi I."/>
            <person name="Scazzocchio C."/>
            <person name="Seiboth B."/>
            <person name="vanKuyk P.A."/>
            <person name="Wortman J."/>
            <person name="Dyer P.S."/>
            <person name="Grigoriev I.V."/>
        </authorList>
    </citation>
    <scope>NUCLEOTIDE SEQUENCE [LARGE SCALE GENOMIC DNA]</scope>
    <source>
        <strain evidence="2">CBS 106.47</strain>
    </source>
</reference>
<evidence type="ECO:0000313" key="2">
    <source>
        <dbReference type="Proteomes" id="UP000184063"/>
    </source>
</evidence>
<protein>
    <submittedName>
        <fullName evidence="1">Uncharacterized protein</fullName>
    </submittedName>
</protein>